<feature type="region of interest" description="Disordered" evidence="1">
    <location>
        <begin position="431"/>
        <end position="501"/>
    </location>
</feature>
<evidence type="ECO:0000259" key="2">
    <source>
        <dbReference type="Pfam" id="PF05872"/>
    </source>
</evidence>
<keyword evidence="4" id="KW-1185">Reference proteome</keyword>
<dbReference type="Proteomes" id="UP001378242">
    <property type="component" value="Unassembled WGS sequence"/>
</dbReference>
<proteinExistence type="predicted"/>
<sequence>MPDVLIGGRAGQGSAGHIALDAALANRHGLVAGATGTGKTVTLQVLAEEFSRMGVPVFTADIKGDLSGIAAAGTPHPRIDERLNSLGIDDWQPHAAPVRLWDLHGKSGHAVRASVASMGPELMASLLELNETQGGLMHLAFDHAEREGLELVDLKDLISLLKHIERERDSFEARYGSVSPQSLGAMLRRVHVLATQGGERFFAEPALDIHDMLATRGHAEQARGYINLLDGRELMQSPRLYTTFLLWFLSTLFRELPERGDADRPVLVFFFDEAHLLFDSAPKALLTRLEQTVRLIRSKGVGVYFVTQSPADIPDEVLGQLGNRIQHALRAFTPRDQKAVKTAADTFRPNPELDTAQVITELGVGEALVSVLDANGTPTQVERTLIAPPRGRIGPLSDTERATLLADSSLAGRYDERVDRESAHERLEARLAAQAQASHATNPREPDKTRPGEADRDPSQRPSENVDSEEARSEGAQATRPPAAARPSRDTGGGRKRQGVMETLLKSVMRALGSQLGRSLIRSLLRSFTRR</sequence>
<dbReference type="PANTHER" id="PTHR30121">
    <property type="entry name" value="UNCHARACTERIZED PROTEIN YJGR-RELATED"/>
    <property type="match status" value="1"/>
</dbReference>
<dbReference type="InterPro" id="IPR027417">
    <property type="entry name" value="P-loop_NTPase"/>
</dbReference>
<dbReference type="RefSeq" id="WP_341542363.1">
    <property type="nucleotide sequence ID" value="NZ_JBAKAP010000007.1"/>
</dbReference>
<gene>
    <name evidence="3" type="ORF">V6243_08570</name>
</gene>
<dbReference type="Gene3D" id="3.40.50.300">
    <property type="entry name" value="P-loop containing nucleotide triphosphate hydrolases"/>
    <property type="match status" value="2"/>
</dbReference>
<protein>
    <submittedName>
        <fullName evidence="3">Helicase HerA-like domain-containing protein</fullName>
    </submittedName>
</protein>
<feature type="compositionally biased region" description="Low complexity" evidence="1">
    <location>
        <begin position="431"/>
        <end position="440"/>
    </location>
</feature>
<name>A0ABU9GGU1_COBMA</name>
<reference evidence="3 4" key="1">
    <citation type="submission" date="2024-02" db="EMBL/GenBank/DDBJ databases">
        <title>Bacteria isolated from the canopy kelp, Nereocystis luetkeana.</title>
        <authorList>
            <person name="Pfister C.A."/>
            <person name="Younker I.T."/>
            <person name="Light S.H."/>
        </authorList>
    </citation>
    <scope>NUCLEOTIDE SEQUENCE [LARGE SCALE GENOMIC DNA]</scope>
    <source>
        <strain evidence="3 4">TI.5.07</strain>
    </source>
</reference>
<dbReference type="PANTHER" id="PTHR30121:SF6">
    <property type="entry name" value="SLR6007 PROTEIN"/>
    <property type="match status" value="1"/>
</dbReference>
<evidence type="ECO:0000256" key="1">
    <source>
        <dbReference type="SAM" id="MobiDB-lite"/>
    </source>
</evidence>
<feature type="domain" description="Helicase HerA-like C-terminal" evidence="2">
    <location>
        <begin position="17"/>
        <end position="530"/>
    </location>
</feature>
<feature type="compositionally biased region" description="Basic and acidic residues" evidence="1">
    <location>
        <begin position="442"/>
        <end position="459"/>
    </location>
</feature>
<accession>A0ABU9GGU1</accession>
<organism evidence="3 4">
    <name type="scientific">Cobetia marina</name>
    <name type="common">Deleya marina</name>
    <dbReference type="NCBI Taxonomy" id="28258"/>
    <lineage>
        <taxon>Bacteria</taxon>
        <taxon>Pseudomonadati</taxon>
        <taxon>Pseudomonadota</taxon>
        <taxon>Gammaproteobacteria</taxon>
        <taxon>Oceanospirillales</taxon>
        <taxon>Halomonadaceae</taxon>
        <taxon>Cobetia</taxon>
    </lineage>
</organism>
<evidence type="ECO:0000313" key="4">
    <source>
        <dbReference type="Proteomes" id="UP001378242"/>
    </source>
</evidence>
<evidence type="ECO:0000313" key="3">
    <source>
        <dbReference type="EMBL" id="MEL0616889.1"/>
    </source>
</evidence>
<dbReference type="InterPro" id="IPR051162">
    <property type="entry name" value="T4SS_component"/>
</dbReference>
<dbReference type="SUPFAM" id="SSF52540">
    <property type="entry name" value="P-loop containing nucleoside triphosphate hydrolases"/>
    <property type="match status" value="1"/>
</dbReference>
<dbReference type="InterPro" id="IPR033186">
    <property type="entry name" value="HerA_C"/>
</dbReference>
<dbReference type="EMBL" id="JBAKAP010000007">
    <property type="protein sequence ID" value="MEL0616889.1"/>
    <property type="molecule type" value="Genomic_DNA"/>
</dbReference>
<feature type="compositionally biased region" description="Low complexity" evidence="1">
    <location>
        <begin position="476"/>
        <end position="486"/>
    </location>
</feature>
<comment type="caution">
    <text evidence="3">The sequence shown here is derived from an EMBL/GenBank/DDBJ whole genome shotgun (WGS) entry which is preliminary data.</text>
</comment>
<dbReference type="Pfam" id="PF05872">
    <property type="entry name" value="HerA_C"/>
    <property type="match status" value="1"/>
</dbReference>